<dbReference type="SUPFAM" id="SSF56300">
    <property type="entry name" value="Metallo-dependent phosphatases"/>
    <property type="match status" value="1"/>
</dbReference>
<dbReference type="RefSeq" id="WP_025022048.1">
    <property type="nucleotide sequence ID" value="NZ_AZGD01000090.1"/>
</dbReference>
<dbReference type="GO" id="GO:0016791">
    <property type="term" value="F:phosphatase activity"/>
    <property type="evidence" value="ECO:0007669"/>
    <property type="project" value="TreeGrafter"/>
</dbReference>
<dbReference type="PIRSF" id="PIRSF000883">
    <property type="entry name" value="Pesterase_MJ0912"/>
    <property type="match status" value="1"/>
</dbReference>
<evidence type="ECO:0000313" key="4">
    <source>
        <dbReference type="Proteomes" id="UP000051054"/>
    </source>
</evidence>
<name>A0A0R1WS26_9LACO</name>
<dbReference type="InterPro" id="IPR029052">
    <property type="entry name" value="Metallo-depent_PP-like"/>
</dbReference>
<dbReference type="EMBL" id="AZGD01000090">
    <property type="protein sequence ID" value="KRM18980.1"/>
    <property type="molecule type" value="Genomic_DNA"/>
</dbReference>
<feature type="domain" description="Calcineurin-like phosphoesterase" evidence="2">
    <location>
        <begin position="4"/>
        <end position="208"/>
    </location>
</feature>
<dbReference type="Gene3D" id="3.60.21.10">
    <property type="match status" value="1"/>
</dbReference>
<dbReference type="PANTHER" id="PTHR42850:SF2">
    <property type="entry name" value="BLL5683 PROTEIN"/>
    <property type="match status" value="1"/>
</dbReference>
<dbReference type="eggNOG" id="COG0639">
    <property type="taxonomic scope" value="Bacteria"/>
</dbReference>
<comment type="caution">
    <text evidence="3">The sequence shown here is derived from an EMBL/GenBank/DDBJ whole genome shotgun (WGS) entry which is preliminary data.</text>
</comment>
<dbReference type="PATRIC" id="fig|1423755.3.peg.822"/>
<dbReference type="PANTHER" id="PTHR42850">
    <property type="entry name" value="METALLOPHOSPHOESTERASE"/>
    <property type="match status" value="1"/>
</dbReference>
<keyword evidence="4" id="KW-1185">Reference proteome</keyword>
<gene>
    <name evidence="3" type="ORF">FC40_GL000769</name>
</gene>
<evidence type="ECO:0000259" key="2">
    <source>
        <dbReference type="Pfam" id="PF12850"/>
    </source>
</evidence>
<dbReference type="InterPro" id="IPR050126">
    <property type="entry name" value="Ap4A_hydrolase"/>
</dbReference>
<proteinExistence type="inferred from homology"/>
<organism evidence="3 4">
    <name type="scientific">Ligilactobacillus hayakitensis DSM 18933 = JCM 14209</name>
    <dbReference type="NCBI Taxonomy" id="1423755"/>
    <lineage>
        <taxon>Bacteria</taxon>
        <taxon>Bacillati</taxon>
        <taxon>Bacillota</taxon>
        <taxon>Bacilli</taxon>
        <taxon>Lactobacillales</taxon>
        <taxon>Lactobacillaceae</taxon>
        <taxon>Ligilactobacillus</taxon>
    </lineage>
</organism>
<dbReference type="AlphaFoldDB" id="A0A0R1WS26"/>
<dbReference type="GO" id="GO:0005737">
    <property type="term" value="C:cytoplasm"/>
    <property type="evidence" value="ECO:0007669"/>
    <property type="project" value="TreeGrafter"/>
</dbReference>
<dbReference type="InterPro" id="IPR024654">
    <property type="entry name" value="Calcineurin-like_PHP_lpxH"/>
</dbReference>
<accession>A0A0R1WS26</accession>
<comment type="similarity">
    <text evidence="1">Belongs to the metallophosphoesterase superfamily. YfcE family.</text>
</comment>
<sequence length="285" mass="33650">MSKKIAIISDIHGNYTALNAVYNDSQKIEVDDYWFLGDLFSPGPGAMNLWTLFKKMNPSICVRGNWDDLLIKGIEGKTDISRMSQIYIGKLAQNLSQYLTKEVIDEMKSWKICTDIQVQKTRFGLGHNLPEKNFGQKLYPTAEQKNFDIPFNTFKKCDVYIYGHVHHPIMRYSDDERMIFNPGSVGQPFFKWNKFQEEMLAEYLVLEIDEDGIKSSDFRKVFYDLREEYQRAINFELPYLELYKLQMETGKVHTHDKKLLKKYNEIYGYEKQVKEYIKNTLKKEC</sequence>
<dbReference type="OrthoDB" id="9813918at2"/>
<evidence type="ECO:0000313" key="3">
    <source>
        <dbReference type="EMBL" id="KRM18980.1"/>
    </source>
</evidence>
<protein>
    <recommendedName>
        <fullName evidence="2">Calcineurin-like phosphoesterase domain-containing protein</fullName>
    </recommendedName>
</protein>
<evidence type="ECO:0000256" key="1">
    <source>
        <dbReference type="ARBA" id="ARBA00008950"/>
    </source>
</evidence>
<dbReference type="STRING" id="1423755.FC40_GL000769"/>
<dbReference type="Pfam" id="PF12850">
    <property type="entry name" value="Metallophos_2"/>
    <property type="match status" value="1"/>
</dbReference>
<dbReference type="Proteomes" id="UP000051054">
    <property type="component" value="Unassembled WGS sequence"/>
</dbReference>
<dbReference type="InterPro" id="IPR011152">
    <property type="entry name" value="Pesterase_MJ0912"/>
</dbReference>
<reference evidence="3 4" key="1">
    <citation type="journal article" date="2015" name="Genome Announc.">
        <title>Expanding the biotechnology potential of lactobacilli through comparative genomics of 213 strains and associated genera.</title>
        <authorList>
            <person name="Sun Z."/>
            <person name="Harris H.M."/>
            <person name="McCann A."/>
            <person name="Guo C."/>
            <person name="Argimon S."/>
            <person name="Zhang W."/>
            <person name="Yang X."/>
            <person name="Jeffery I.B."/>
            <person name="Cooney J.C."/>
            <person name="Kagawa T.F."/>
            <person name="Liu W."/>
            <person name="Song Y."/>
            <person name="Salvetti E."/>
            <person name="Wrobel A."/>
            <person name="Rasinkangas P."/>
            <person name="Parkhill J."/>
            <person name="Rea M.C."/>
            <person name="O'Sullivan O."/>
            <person name="Ritari J."/>
            <person name="Douillard F.P."/>
            <person name="Paul Ross R."/>
            <person name="Yang R."/>
            <person name="Briner A.E."/>
            <person name="Felis G.E."/>
            <person name="de Vos W.M."/>
            <person name="Barrangou R."/>
            <person name="Klaenhammer T.R."/>
            <person name="Caufield P.W."/>
            <person name="Cui Y."/>
            <person name="Zhang H."/>
            <person name="O'Toole P.W."/>
        </authorList>
    </citation>
    <scope>NUCLEOTIDE SEQUENCE [LARGE SCALE GENOMIC DNA]</scope>
    <source>
        <strain evidence="3 4">DSM 18933</strain>
    </source>
</reference>